<sequence length="51" mass="5631">MAQQGEGWASCPAECRNSGDFAWCRVEIGAVAFPIRSAHLIKLKIAIFNYC</sequence>
<proteinExistence type="predicted"/>
<name>A0A6G8FBN2_KLEPN</name>
<keyword evidence="1" id="KW-0614">Plasmid</keyword>
<evidence type="ECO:0000313" key="1">
    <source>
        <dbReference type="EMBL" id="QIM13730.1"/>
    </source>
</evidence>
<organism evidence="1">
    <name type="scientific">Klebsiella pneumoniae</name>
    <dbReference type="NCBI Taxonomy" id="573"/>
    <lineage>
        <taxon>Bacteria</taxon>
        <taxon>Pseudomonadati</taxon>
        <taxon>Pseudomonadota</taxon>
        <taxon>Gammaproteobacteria</taxon>
        <taxon>Enterobacterales</taxon>
        <taxon>Enterobacteriaceae</taxon>
        <taxon>Klebsiella/Raoultella group</taxon>
        <taxon>Klebsiella</taxon>
        <taxon>Klebsiella pneumoniae complex</taxon>
    </lineage>
</organism>
<accession>A0A6G8FBN2</accession>
<geneLocation type="plasmid" evidence="1">
    <name>pHNLDL3-2</name>
</geneLocation>
<reference evidence="1" key="1">
    <citation type="submission" date="2019-08" db="EMBL/GenBank/DDBJ databases">
        <authorList>
            <person name="Lv L."/>
            <person name="Gao X."/>
            <person name="Liu J.-H."/>
        </authorList>
    </citation>
    <scope>NUCLEOTIDE SEQUENCE</scope>
    <source>
        <strain evidence="1">LDL3-2</strain>
        <plasmid evidence="1">pHNLDL3-2</plasmid>
    </source>
</reference>
<protein>
    <submittedName>
        <fullName evidence="1">Uncharacterized protein</fullName>
    </submittedName>
</protein>
<dbReference type="AlphaFoldDB" id="A0A6G8FBN2"/>
<dbReference type="EMBL" id="MN319465">
    <property type="protein sequence ID" value="QIM13730.1"/>
    <property type="molecule type" value="Genomic_DNA"/>
</dbReference>